<name>A0A225WJP7_9STRA</name>
<evidence type="ECO:0000256" key="1">
    <source>
        <dbReference type="SAM" id="MobiDB-lite"/>
    </source>
</evidence>
<feature type="region of interest" description="Disordered" evidence="1">
    <location>
        <begin position="266"/>
        <end position="296"/>
    </location>
</feature>
<dbReference type="AlphaFoldDB" id="A0A225WJP7"/>
<comment type="caution">
    <text evidence="2">The sequence shown here is derived from an EMBL/GenBank/DDBJ whole genome shotgun (WGS) entry which is preliminary data.</text>
</comment>
<feature type="region of interest" description="Disordered" evidence="1">
    <location>
        <begin position="1"/>
        <end position="29"/>
    </location>
</feature>
<sequence length="368" mass="40542">MFKNRRQHVSHSLQSHYRPEISVNNGQASGTSPSLEARILEALLNQPELLARIVQVISEARTSRPSPSSSGVEPVRRASKYAFSPTVVQVAVHEGITAPEHRGKAPSVFVEIVVYAVAVRFQPHPGIIIRLYDFQFGMFGLSILHFAPFGVQQRMDWLNVGGVNMQNFSAGVAVPSSVIDGRLDRLGSDLMSLRASILCRAHGWHSWTAADLPHLVFWVNSVLEKFRCRVHSSGGDIQTSSVHTMSRFSLNDGELQSVMHALSRRSVQDNRGQGSVNMQQRQPSSSTSRDKSGQRQPRIPPAIFVLIPTHNELSVCLCFLSAMGCPSGNSNRCVYGDRAHEAPANLAARVKGHIIQRMGGLSERFSHL</sequence>
<dbReference type="Proteomes" id="UP000198211">
    <property type="component" value="Unassembled WGS sequence"/>
</dbReference>
<dbReference type="OrthoDB" id="123817at2759"/>
<evidence type="ECO:0000313" key="3">
    <source>
        <dbReference type="Proteomes" id="UP000198211"/>
    </source>
</evidence>
<protein>
    <submittedName>
        <fullName evidence="2">Uncharacterized protein</fullName>
    </submittedName>
</protein>
<organism evidence="2 3">
    <name type="scientific">Phytophthora megakarya</name>
    <dbReference type="NCBI Taxonomy" id="4795"/>
    <lineage>
        <taxon>Eukaryota</taxon>
        <taxon>Sar</taxon>
        <taxon>Stramenopiles</taxon>
        <taxon>Oomycota</taxon>
        <taxon>Peronosporomycetes</taxon>
        <taxon>Peronosporales</taxon>
        <taxon>Peronosporaceae</taxon>
        <taxon>Phytophthora</taxon>
    </lineage>
</organism>
<dbReference type="EMBL" id="NBNE01000665">
    <property type="protein sequence ID" value="OWZ17946.1"/>
    <property type="molecule type" value="Genomic_DNA"/>
</dbReference>
<gene>
    <name evidence="2" type="ORF">PHMEG_0008032</name>
</gene>
<accession>A0A225WJP7</accession>
<proteinExistence type="predicted"/>
<keyword evidence="3" id="KW-1185">Reference proteome</keyword>
<feature type="compositionally biased region" description="Polar residues" evidence="1">
    <location>
        <begin position="269"/>
        <end position="287"/>
    </location>
</feature>
<reference evidence="3" key="1">
    <citation type="submission" date="2017-03" db="EMBL/GenBank/DDBJ databases">
        <title>Phytopthora megakarya and P. palmivora, two closely related causual agents of cacao black pod achieved similar genome size and gene model numbers by different mechanisms.</title>
        <authorList>
            <person name="Ali S."/>
            <person name="Shao J."/>
            <person name="Larry D.J."/>
            <person name="Kronmiller B."/>
            <person name="Shen D."/>
            <person name="Strem M.D."/>
            <person name="Melnick R.L."/>
            <person name="Guiltinan M.J."/>
            <person name="Tyler B.M."/>
            <person name="Meinhardt L.W."/>
            <person name="Bailey B.A."/>
        </authorList>
    </citation>
    <scope>NUCLEOTIDE SEQUENCE [LARGE SCALE GENOMIC DNA]</scope>
    <source>
        <strain evidence="3">zdho120</strain>
    </source>
</reference>
<evidence type="ECO:0000313" key="2">
    <source>
        <dbReference type="EMBL" id="OWZ17946.1"/>
    </source>
</evidence>